<sequence length="376" mass="43587">MKKDTLQHTHTIDTPVIHITEDFSKMSGGLRTVISDLNGHLRQHSVESSIVTTLSEKDDNVILYPRDWPKGLWDHAGELESYLKKHTDAIFHIHGIWMYPQYIASKIAQQENVPSVLSPHGMLQPWLWEQGTLKKRIYFEILVKKYFQQSTVIHAITPNEKENLFQEFPHQNIEVIPNSISYKEIESYNIQKEEKEKYILFLGRLHKVKGIDLLIKAFAQLNAKEMKLKIAGPINEYKETLDGLIKALGVEAKVEFLGLVSKREKYQLYKNAWVFVLPSYSEVIGMVNLEAGILETPVITTHQTGIYPEWQENGGMLIDPNIEALKKSLQEAVSWSESERNERGRKLKAFIIEHYSWENNVYKWKELYEGVASCRH</sequence>
<dbReference type="AlphaFoldDB" id="A0A7U4RQ44"/>
<dbReference type="EMBL" id="CP011308">
    <property type="protein sequence ID" value="AKF24356.1"/>
    <property type="molecule type" value="Genomic_DNA"/>
</dbReference>
<dbReference type="SUPFAM" id="SSF53756">
    <property type="entry name" value="UDP-Glycosyltransferase/glycogen phosphorylase"/>
    <property type="match status" value="1"/>
</dbReference>
<keyword evidence="5" id="KW-1185">Reference proteome</keyword>
<dbReference type="RefSeq" id="WP_046550454.1">
    <property type="nucleotide sequence ID" value="NZ_CP011308.1"/>
</dbReference>
<dbReference type="Pfam" id="PF00534">
    <property type="entry name" value="Glycos_transf_1"/>
    <property type="match status" value="1"/>
</dbReference>
<feature type="domain" description="Glycosyltransferase subfamily 4-like N-terminal" evidence="3">
    <location>
        <begin position="28"/>
        <end position="180"/>
    </location>
</feature>
<evidence type="ECO:0000313" key="4">
    <source>
        <dbReference type="EMBL" id="AKF24356.1"/>
    </source>
</evidence>
<accession>A0A7U4RQ44</accession>
<reference evidence="4 5" key="1">
    <citation type="submission" date="2015-04" db="EMBL/GenBank/DDBJ databases">
        <title>Complete genome sequence of Sulfurovum lithotrophicum ATCC BAA-797T.</title>
        <authorList>
            <person name="Ahn J."/>
            <person name="Park G."/>
            <person name="Jeon W."/>
            <person name="Jang Y."/>
            <person name="Jang M."/>
            <person name="Lee H."/>
            <person name="Lee H."/>
        </authorList>
    </citation>
    <scope>NUCLEOTIDE SEQUENCE [LARGE SCALE GENOMIC DNA]</scope>
    <source>
        <strain evidence="5">ATCC BAA-797 / 42BKT</strain>
    </source>
</reference>
<dbReference type="PANTHER" id="PTHR46401:SF2">
    <property type="entry name" value="GLYCOSYLTRANSFERASE WBBK-RELATED"/>
    <property type="match status" value="1"/>
</dbReference>
<gene>
    <name evidence="4" type="ORF">YH65_02305</name>
</gene>
<keyword evidence="1" id="KW-0808">Transferase</keyword>
<evidence type="ECO:0000259" key="3">
    <source>
        <dbReference type="Pfam" id="PF13439"/>
    </source>
</evidence>
<dbReference type="GO" id="GO:0009103">
    <property type="term" value="P:lipopolysaccharide biosynthetic process"/>
    <property type="evidence" value="ECO:0007669"/>
    <property type="project" value="TreeGrafter"/>
</dbReference>
<protein>
    <recommendedName>
        <fullName evidence="6">Glycosyl transferase family 1</fullName>
    </recommendedName>
</protein>
<organism evidence="4 5">
    <name type="scientific">Sulfurovum lithotrophicum</name>
    <dbReference type="NCBI Taxonomy" id="206403"/>
    <lineage>
        <taxon>Bacteria</taxon>
        <taxon>Pseudomonadati</taxon>
        <taxon>Campylobacterota</taxon>
        <taxon>Epsilonproteobacteria</taxon>
        <taxon>Campylobacterales</taxon>
        <taxon>Sulfurovaceae</taxon>
        <taxon>Sulfurovum</taxon>
    </lineage>
</organism>
<dbReference type="InterPro" id="IPR028098">
    <property type="entry name" value="Glyco_trans_4-like_N"/>
</dbReference>
<dbReference type="KEGG" id="slh:YH65_02305"/>
<dbReference type="PANTHER" id="PTHR46401">
    <property type="entry name" value="GLYCOSYLTRANSFERASE WBBK-RELATED"/>
    <property type="match status" value="1"/>
</dbReference>
<evidence type="ECO:0000259" key="2">
    <source>
        <dbReference type="Pfam" id="PF00534"/>
    </source>
</evidence>
<dbReference type="Pfam" id="PF13439">
    <property type="entry name" value="Glyco_transf_4"/>
    <property type="match status" value="1"/>
</dbReference>
<feature type="domain" description="Glycosyl transferase family 1" evidence="2">
    <location>
        <begin position="189"/>
        <end position="339"/>
    </location>
</feature>
<dbReference type="InterPro" id="IPR001296">
    <property type="entry name" value="Glyco_trans_1"/>
</dbReference>
<proteinExistence type="predicted"/>
<evidence type="ECO:0000313" key="5">
    <source>
        <dbReference type="Proteomes" id="UP000034444"/>
    </source>
</evidence>
<dbReference type="GO" id="GO:0016757">
    <property type="term" value="F:glycosyltransferase activity"/>
    <property type="evidence" value="ECO:0007669"/>
    <property type="project" value="InterPro"/>
</dbReference>
<reference evidence="5" key="2">
    <citation type="journal article" date="2017" name="Stand. Genomic Sci.">
        <title>Complete genome sequence of the sulfur-oxidizing chemolithoautotrophic Sulfurovum lithotrophicum 42BKTT.</title>
        <authorList>
            <person name="Jeon W."/>
            <person name="Priscilla L."/>
            <person name="Park G."/>
            <person name="Lee H."/>
            <person name="Lee N."/>
            <person name="Lee D."/>
            <person name="Kwon H."/>
            <person name="Ahn I."/>
            <person name="Lee C."/>
            <person name="Lee H."/>
            <person name="Ahn J."/>
        </authorList>
    </citation>
    <scope>NUCLEOTIDE SEQUENCE [LARGE SCALE GENOMIC DNA]</scope>
    <source>
        <strain evidence="5">ATCC BAA-797 / 42BKT</strain>
    </source>
</reference>
<evidence type="ECO:0000256" key="1">
    <source>
        <dbReference type="ARBA" id="ARBA00022679"/>
    </source>
</evidence>
<dbReference type="Gene3D" id="3.40.50.2000">
    <property type="entry name" value="Glycogen Phosphorylase B"/>
    <property type="match status" value="2"/>
</dbReference>
<dbReference type="OrthoDB" id="6286688at2"/>
<evidence type="ECO:0008006" key="6">
    <source>
        <dbReference type="Google" id="ProtNLM"/>
    </source>
</evidence>
<name>A0A7U4RQ44_9BACT</name>
<dbReference type="Proteomes" id="UP000034444">
    <property type="component" value="Chromosome"/>
</dbReference>